<organism evidence="3 4">
    <name type="scientific">Hesseltinella vesiculosa</name>
    <dbReference type="NCBI Taxonomy" id="101127"/>
    <lineage>
        <taxon>Eukaryota</taxon>
        <taxon>Fungi</taxon>
        <taxon>Fungi incertae sedis</taxon>
        <taxon>Mucoromycota</taxon>
        <taxon>Mucoromycotina</taxon>
        <taxon>Mucoromycetes</taxon>
        <taxon>Mucorales</taxon>
        <taxon>Cunninghamellaceae</taxon>
        <taxon>Hesseltinella</taxon>
    </lineage>
</organism>
<keyword evidence="4" id="KW-1185">Reference proteome</keyword>
<dbReference type="InterPro" id="IPR040167">
    <property type="entry name" value="TF_CP2-like"/>
</dbReference>
<feature type="domain" description="Grh/CP2 DB" evidence="2">
    <location>
        <begin position="149"/>
        <end position="391"/>
    </location>
</feature>
<dbReference type="GO" id="GO:0000978">
    <property type="term" value="F:RNA polymerase II cis-regulatory region sequence-specific DNA binding"/>
    <property type="evidence" value="ECO:0007669"/>
    <property type="project" value="TreeGrafter"/>
</dbReference>
<dbReference type="PANTHER" id="PTHR11037:SF20">
    <property type="entry name" value="PROTEIN GRAINYHEAD"/>
    <property type="match status" value="1"/>
</dbReference>
<dbReference type="EMBL" id="MCGT01000032">
    <property type="protein sequence ID" value="ORX47793.1"/>
    <property type="molecule type" value="Genomic_DNA"/>
</dbReference>
<dbReference type="PANTHER" id="PTHR11037">
    <property type="entry name" value="TRANSCRIPTION FACTOR CP2"/>
    <property type="match status" value="1"/>
</dbReference>
<gene>
    <name evidence="3" type="ORF">DM01DRAFT_1385801</name>
</gene>
<evidence type="ECO:0000259" key="2">
    <source>
        <dbReference type="PROSITE" id="PS51968"/>
    </source>
</evidence>
<reference evidence="3 4" key="1">
    <citation type="submission" date="2016-07" db="EMBL/GenBank/DDBJ databases">
        <title>Pervasive Adenine N6-methylation of Active Genes in Fungi.</title>
        <authorList>
            <consortium name="DOE Joint Genome Institute"/>
            <person name="Mondo S.J."/>
            <person name="Dannebaum R.O."/>
            <person name="Kuo R.C."/>
            <person name="Labutti K."/>
            <person name="Haridas S."/>
            <person name="Kuo A."/>
            <person name="Salamov A."/>
            <person name="Ahrendt S.R."/>
            <person name="Lipzen A."/>
            <person name="Sullivan W."/>
            <person name="Andreopoulos W.B."/>
            <person name="Clum A."/>
            <person name="Lindquist E."/>
            <person name="Daum C."/>
            <person name="Ramamoorthy G.K."/>
            <person name="Gryganskyi A."/>
            <person name="Culley D."/>
            <person name="Magnuson J.K."/>
            <person name="James T.Y."/>
            <person name="O'Malley M.A."/>
            <person name="Stajich J.E."/>
            <person name="Spatafora J.W."/>
            <person name="Visel A."/>
            <person name="Grigoriev I.V."/>
        </authorList>
    </citation>
    <scope>NUCLEOTIDE SEQUENCE [LARGE SCALE GENOMIC DNA]</scope>
    <source>
        <strain evidence="3 4">NRRL 3301</strain>
    </source>
</reference>
<comment type="caution">
    <text evidence="3">The sequence shown here is derived from an EMBL/GenBank/DDBJ whole genome shotgun (WGS) entry which is preliminary data.</text>
</comment>
<dbReference type="STRING" id="101127.A0A1X2G9S8"/>
<dbReference type="PROSITE" id="PS51968">
    <property type="entry name" value="GRH_CP2_DB"/>
    <property type="match status" value="1"/>
</dbReference>
<proteinExistence type="predicted"/>
<feature type="compositionally biased region" description="Low complexity" evidence="1">
    <location>
        <begin position="120"/>
        <end position="142"/>
    </location>
</feature>
<name>A0A1X2G9S8_9FUNG</name>
<evidence type="ECO:0000313" key="4">
    <source>
        <dbReference type="Proteomes" id="UP000242146"/>
    </source>
</evidence>
<evidence type="ECO:0000313" key="3">
    <source>
        <dbReference type="EMBL" id="ORX47793.1"/>
    </source>
</evidence>
<dbReference type="InterPro" id="IPR007604">
    <property type="entry name" value="CP2"/>
</dbReference>
<sequence length="619" mass="69111">MLASELCTDSFYDNQYGSTTMTPECKSEGTMIDTSPSVETPMSILTSTTWISSPTPMPVASDFLYTSSMPPLNSLYTFPATLPPKNKSTKRHPRHHSANSILQQYSHPVQPLPYHHHRQSSTSPSMVSSSISTHPSSNSLSSKDPIDKSCQRCHIILQAATAANQRNGDATSLTYLNRGQAYGIQFRDKKPQPDTVITSTVAITFHDASHRQAAHNYWRFWLSQQDHPSEARALDLDTQQSSGLVHVQYPSFDRITIQWQSQVGATIYVRFNCLSTDFSRIKGVKGIPLRAYVETSLSSSDLVEKSFCKVKLFRDKGAERKNKDDAKQISKQIEKLKAEGNNTHLNPLWQLFNRPPLPYTNFEAVPEDDDVIKDDYSAQPPPTSTTPLPLHSLRADPYTASSPTMLIQSPFLESNLSLSSLYPQTLPSTMYHHNSSFVPLSSSGYGSHTPIFPTWSPSPTSSHGPQTGMKRSRSHLVETASSLSPTPEDGLPVKKQTKSATALTLFVDTKKDISELKRVELEEPTVEQLIHKLSSLLHLQPSRVSEVLWRRDPSSSTSANMMIHHFHHQLPQKKISNSGSSNMLVLVEDSVLEYFPDQTIMSVEWEISSSGLVRLILEF</sequence>
<accession>A0A1X2G9S8</accession>
<dbReference type="OrthoDB" id="7680836at2759"/>
<dbReference type="GO" id="GO:0005634">
    <property type="term" value="C:nucleus"/>
    <property type="evidence" value="ECO:0007669"/>
    <property type="project" value="TreeGrafter"/>
</dbReference>
<dbReference type="GO" id="GO:0001228">
    <property type="term" value="F:DNA-binding transcription activator activity, RNA polymerase II-specific"/>
    <property type="evidence" value="ECO:0007669"/>
    <property type="project" value="TreeGrafter"/>
</dbReference>
<dbReference type="Proteomes" id="UP000242146">
    <property type="component" value="Unassembled WGS sequence"/>
</dbReference>
<protein>
    <submittedName>
        <fullName evidence="3">CP2-domain-containing protein</fullName>
    </submittedName>
</protein>
<dbReference type="AlphaFoldDB" id="A0A1X2G9S8"/>
<feature type="region of interest" description="Disordered" evidence="1">
    <location>
        <begin position="111"/>
        <end position="144"/>
    </location>
</feature>
<dbReference type="Pfam" id="PF04516">
    <property type="entry name" value="CP2"/>
    <property type="match status" value="1"/>
</dbReference>
<evidence type="ECO:0000256" key="1">
    <source>
        <dbReference type="SAM" id="MobiDB-lite"/>
    </source>
</evidence>